<dbReference type="AlphaFoldDB" id="A0A5B9VXS0"/>
<feature type="transmembrane region" description="Helical" evidence="1">
    <location>
        <begin position="181"/>
        <end position="199"/>
    </location>
</feature>
<accession>A0A5B9VXS0</accession>
<feature type="transmembrane region" description="Helical" evidence="1">
    <location>
        <begin position="46"/>
        <end position="68"/>
    </location>
</feature>
<keyword evidence="1" id="KW-1133">Transmembrane helix</keyword>
<sequence length="323" mass="36492">MDATFRLARKNRNVGLGGILGFTAALALTLYVAWTDPKIRDPRLLVVLAGGFYMFMTGLSALLLASYYCQRLMLRGERVQLLGLFQSIEVDLCSVTRARWRPGELTLWDNSTRLTIDFRVYQWSREERDELIRVVRSALDPEIQTGWDLFAYKMGYGLPRRPPGEPGPAEVLLTRSLWTRYFLPLVILAVVGGVTAWRLTGNPRFLTAPSAPLLLWGVLRYTTPAEGIVSSKIHARSVKDAGRFLVFLLVWGTVGIAAIIWASWPGWENQPIPFIVTLVIWMSVLLYEAAREDRRTARRDREAAELAAKARGERGRQEVGVLE</sequence>
<dbReference type="Proteomes" id="UP000324233">
    <property type="component" value="Chromosome"/>
</dbReference>
<keyword evidence="1" id="KW-0812">Transmembrane</keyword>
<feature type="transmembrane region" description="Helical" evidence="1">
    <location>
        <begin position="244"/>
        <end position="264"/>
    </location>
</feature>
<reference evidence="2 3" key="1">
    <citation type="submission" date="2019-08" db="EMBL/GenBank/DDBJ databases">
        <title>Deep-cultivation of Planctomycetes and their phenomic and genomic characterization uncovers novel biology.</title>
        <authorList>
            <person name="Wiegand S."/>
            <person name="Jogler M."/>
            <person name="Boedeker C."/>
            <person name="Pinto D."/>
            <person name="Vollmers J."/>
            <person name="Rivas-Marin E."/>
            <person name="Kohn T."/>
            <person name="Peeters S.H."/>
            <person name="Heuer A."/>
            <person name="Rast P."/>
            <person name="Oberbeckmann S."/>
            <person name="Bunk B."/>
            <person name="Jeske O."/>
            <person name="Meyerdierks A."/>
            <person name="Storesund J.E."/>
            <person name="Kallscheuer N."/>
            <person name="Luecker S."/>
            <person name="Lage O.M."/>
            <person name="Pohl T."/>
            <person name="Merkel B.J."/>
            <person name="Hornburger P."/>
            <person name="Mueller R.-W."/>
            <person name="Bruemmer F."/>
            <person name="Labrenz M."/>
            <person name="Spormann A.M."/>
            <person name="Op den Camp H."/>
            <person name="Overmann J."/>
            <person name="Amann R."/>
            <person name="Jetten M.S.M."/>
            <person name="Mascher T."/>
            <person name="Medema M.H."/>
            <person name="Devos D.P."/>
            <person name="Kaster A.-K."/>
            <person name="Ovreas L."/>
            <person name="Rohde M."/>
            <person name="Galperin M.Y."/>
            <person name="Jogler C."/>
        </authorList>
    </citation>
    <scope>NUCLEOTIDE SEQUENCE [LARGE SCALE GENOMIC DNA]</scope>
    <source>
        <strain evidence="2 3">OJF2</strain>
    </source>
</reference>
<name>A0A5B9VXS0_9BACT</name>
<evidence type="ECO:0000256" key="1">
    <source>
        <dbReference type="SAM" id="Phobius"/>
    </source>
</evidence>
<feature type="transmembrane region" description="Helical" evidence="1">
    <location>
        <begin position="270"/>
        <end position="290"/>
    </location>
</feature>
<feature type="transmembrane region" description="Helical" evidence="1">
    <location>
        <begin position="14"/>
        <end position="34"/>
    </location>
</feature>
<dbReference type="OrthoDB" id="264351at2"/>
<dbReference type="GO" id="GO:0016740">
    <property type="term" value="F:transferase activity"/>
    <property type="evidence" value="ECO:0007669"/>
    <property type="project" value="UniProtKB-KW"/>
</dbReference>
<feature type="transmembrane region" description="Helical" evidence="1">
    <location>
        <begin position="205"/>
        <end position="223"/>
    </location>
</feature>
<evidence type="ECO:0000313" key="3">
    <source>
        <dbReference type="Proteomes" id="UP000324233"/>
    </source>
</evidence>
<gene>
    <name evidence="2" type="ORF">OJF2_12480</name>
</gene>
<dbReference type="KEGG" id="agv:OJF2_12480"/>
<dbReference type="RefSeq" id="WP_148592183.1">
    <property type="nucleotide sequence ID" value="NZ_CP042997.1"/>
</dbReference>
<keyword evidence="1" id="KW-0472">Membrane</keyword>
<keyword evidence="2" id="KW-0808">Transferase</keyword>
<evidence type="ECO:0000313" key="2">
    <source>
        <dbReference type="EMBL" id="QEH32767.1"/>
    </source>
</evidence>
<dbReference type="EMBL" id="CP042997">
    <property type="protein sequence ID" value="QEH32767.1"/>
    <property type="molecule type" value="Genomic_DNA"/>
</dbReference>
<proteinExistence type="predicted"/>
<organism evidence="2 3">
    <name type="scientific">Aquisphaera giovannonii</name>
    <dbReference type="NCBI Taxonomy" id="406548"/>
    <lineage>
        <taxon>Bacteria</taxon>
        <taxon>Pseudomonadati</taxon>
        <taxon>Planctomycetota</taxon>
        <taxon>Planctomycetia</taxon>
        <taxon>Isosphaerales</taxon>
        <taxon>Isosphaeraceae</taxon>
        <taxon>Aquisphaera</taxon>
    </lineage>
</organism>
<keyword evidence="3" id="KW-1185">Reference proteome</keyword>
<protein>
    <submittedName>
        <fullName evidence="2">MraY-like glycosyltransferase</fullName>
    </submittedName>
</protein>